<feature type="transmembrane region" description="Helical" evidence="1">
    <location>
        <begin position="169"/>
        <end position="197"/>
    </location>
</feature>
<evidence type="ECO:0000313" key="2">
    <source>
        <dbReference type="EMBL" id="MEN1948070.1"/>
    </source>
</evidence>
<dbReference type="EMBL" id="JBCLVG010000003">
    <property type="protein sequence ID" value="MEN1948070.1"/>
    <property type="molecule type" value="Genomic_DNA"/>
</dbReference>
<keyword evidence="1" id="KW-1133">Transmembrane helix</keyword>
<protein>
    <submittedName>
        <fullName evidence="2">Uncharacterized protein</fullName>
    </submittedName>
</protein>
<keyword evidence="1" id="KW-0812">Transmembrane</keyword>
<comment type="caution">
    <text evidence="2">The sequence shown here is derived from an EMBL/GenBank/DDBJ whole genome shotgun (WGS) entry which is preliminary data.</text>
</comment>
<gene>
    <name evidence="2" type="ORF">WJX64_16055</name>
</gene>
<sequence length="294" mass="32986">MTRDQRRGRADDASTEVSASVHDDSILPFTWWLSLAIIPFLVAASVLLYLLPGSTEQTFAWTIKPEITAMFLGCAYVGGIWFFTQVLRVRRWHRISHGLPAVFVFATLLSIATFLHWDRFHFGHISFVTWVTLYVTTPVLVLVAGLLNRRTDPKTPDELDAVIPGAVRVLLVVVGILAFITGAVLFLFPNLLVGAWAWEVTPLTARVVGAVLTLPGTVNIWMLTDGRWSAFRWVFQAQIVSLVFIVIALAVRRDDLGWEHPAAWVFSFGIAFSLVAYVAFYVLMDRRRRPTASV</sequence>
<feature type="transmembrane region" description="Helical" evidence="1">
    <location>
        <begin position="203"/>
        <end position="223"/>
    </location>
</feature>
<feature type="transmembrane region" description="Helical" evidence="1">
    <location>
        <begin position="230"/>
        <end position="251"/>
    </location>
</feature>
<keyword evidence="1" id="KW-0472">Membrane</keyword>
<evidence type="ECO:0000256" key="1">
    <source>
        <dbReference type="SAM" id="Phobius"/>
    </source>
</evidence>
<evidence type="ECO:0000313" key="3">
    <source>
        <dbReference type="Proteomes" id="UP001425155"/>
    </source>
</evidence>
<proteinExistence type="predicted"/>
<feature type="transmembrane region" description="Helical" evidence="1">
    <location>
        <begin position="29"/>
        <end position="51"/>
    </location>
</feature>
<feature type="transmembrane region" description="Helical" evidence="1">
    <location>
        <begin position="95"/>
        <end position="115"/>
    </location>
</feature>
<reference evidence="2 3" key="1">
    <citation type="submission" date="2024-03" db="EMBL/GenBank/DDBJ databases">
        <title>YIM 134122 draft genome.</title>
        <authorList>
            <person name="Zuo S."/>
            <person name="Xiong L."/>
        </authorList>
    </citation>
    <scope>NUCLEOTIDE SEQUENCE [LARGE SCALE GENOMIC DNA]</scope>
    <source>
        <strain evidence="2 3">YIM 134122</strain>
    </source>
</reference>
<feature type="transmembrane region" description="Helical" evidence="1">
    <location>
        <begin position="263"/>
        <end position="283"/>
    </location>
</feature>
<keyword evidence="3" id="KW-1185">Reference proteome</keyword>
<name>A0ABU9W8T3_9MICO</name>
<organism evidence="2 3">
    <name type="scientific">Leifsonia stereocauli</name>
    <dbReference type="NCBI Taxonomy" id="3134136"/>
    <lineage>
        <taxon>Bacteria</taxon>
        <taxon>Bacillati</taxon>
        <taxon>Actinomycetota</taxon>
        <taxon>Actinomycetes</taxon>
        <taxon>Micrococcales</taxon>
        <taxon>Microbacteriaceae</taxon>
        <taxon>Leifsonia</taxon>
    </lineage>
</organism>
<dbReference type="Proteomes" id="UP001425155">
    <property type="component" value="Unassembled WGS sequence"/>
</dbReference>
<feature type="transmembrane region" description="Helical" evidence="1">
    <location>
        <begin position="127"/>
        <end position="148"/>
    </location>
</feature>
<dbReference type="RefSeq" id="WP_342115991.1">
    <property type="nucleotide sequence ID" value="NZ_JBCAUN010000003.1"/>
</dbReference>
<feature type="transmembrane region" description="Helical" evidence="1">
    <location>
        <begin position="63"/>
        <end position="83"/>
    </location>
</feature>
<accession>A0ABU9W8T3</accession>